<evidence type="ECO:0000313" key="2">
    <source>
        <dbReference type="Proteomes" id="UP000572051"/>
    </source>
</evidence>
<name>A0A7Z0EJ28_9ACTN</name>
<accession>A0A7Z0EJ28</accession>
<dbReference type="EMBL" id="JACCFS010000001">
    <property type="protein sequence ID" value="NYJ32155.1"/>
    <property type="molecule type" value="Genomic_DNA"/>
</dbReference>
<dbReference type="Proteomes" id="UP000572051">
    <property type="component" value="Unassembled WGS sequence"/>
</dbReference>
<sequence>MSQPRRETEDQAAVTKVHRVTVNLTEKSHEKLEETVKLTARNKTDTINRAIQVNAWLEEAIQNGASVFVKEAESGELQKIVLL</sequence>
<comment type="caution">
    <text evidence="1">The sequence shown here is derived from an EMBL/GenBank/DDBJ whole genome shotgun (WGS) entry which is preliminary data.</text>
</comment>
<proteinExistence type="predicted"/>
<dbReference type="AlphaFoldDB" id="A0A7Z0EJ28"/>
<organism evidence="1 2">
    <name type="scientific">Nocardiopsis aegyptia</name>
    <dbReference type="NCBI Taxonomy" id="220378"/>
    <lineage>
        <taxon>Bacteria</taxon>
        <taxon>Bacillati</taxon>
        <taxon>Actinomycetota</taxon>
        <taxon>Actinomycetes</taxon>
        <taxon>Streptosporangiales</taxon>
        <taxon>Nocardiopsidaceae</taxon>
        <taxon>Nocardiopsis</taxon>
    </lineage>
</organism>
<gene>
    <name evidence="1" type="ORF">HNR10_000036</name>
</gene>
<reference evidence="1 2" key="1">
    <citation type="submission" date="2020-07" db="EMBL/GenBank/DDBJ databases">
        <title>Sequencing the genomes of 1000 actinobacteria strains.</title>
        <authorList>
            <person name="Klenk H.-P."/>
        </authorList>
    </citation>
    <scope>NUCLEOTIDE SEQUENCE [LARGE SCALE GENOMIC DNA]</scope>
    <source>
        <strain evidence="1 2">DSM 44442</strain>
    </source>
</reference>
<dbReference type="RefSeq" id="WP_179819834.1">
    <property type="nucleotide sequence ID" value="NZ_JACCFS010000001.1"/>
</dbReference>
<keyword evidence="2" id="KW-1185">Reference proteome</keyword>
<evidence type="ECO:0000313" key="1">
    <source>
        <dbReference type="EMBL" id="NYJ32155.1"/>
    </source>
</evidence>
<protein>
    <submittedName>
        <fullName evidence="1">Uncharacterized protein</fullName>
    </submittedName>
</protein>